<sequence>MARIPTPTPFKMTSNTMTPSFRPALLGLLIGLTVLQPLQAAVLQTRSFQYDAMGRLTQAIDANGKITQFAYDANGNQTLVTDANNNSTRYSYDALNRLSTITDANNGVTTLGYNLADQLTSVTDPRTLKTQYQYNGLGDLLKQISPDTGSTSYRYAADGQRSGQTDARNKATDDTLDAAGRVTQRNQAGVITQYSYGAANDPDPTRIGRLVQYTDPSGTTQLGYNLRGQLTRKSISYTTVGSVTATRVLQYQYDDKGRLSGITYPSGLQIGYHYTVDQLDSIQLNGQDLIKQIQWQGPSQRLSSWTWANGQPSQWQYDSNGRISLIKHGDRYSKSYQYDDAGRLLQQNDSLTPVLGQSYQYDKLDRLTQTTRNTTTEQYQYDADSNRSSKTVGSASTAYSYPATSNRLSSAGTTAFTYDAAGNITKGRYSYSYDNGGRLSTVKNGSASLTSYLYNTLGQRVIQSSNSKPIHYVYDEAGHRIGSYADPATQQISDETVWLGDLPIATVRQDNGQAKAWYLHSDHLATPRQVVDPAGNSIVWQWEGEAFGATPPDEDPDHDGKKFIQNLRFPGQWQDRVSGLVYNYYRDYDPELGRYIQSDPIGLAGGINTYGYVEGNPLDSIDPLGLSRYRAASGGARFNPNNIIARQLEAQIRARDPNFSNTQFESPNSQGATAGEIARLQAILRRLNSPKSATACSEGDPPVIRSSGKYNTPRSTLPRGPGGEFLPLPDATGAHSTIGPRIGSDGKPYTQGATFDSNGKFLGRTDVTDHQSPHRPGHTNPHHHPASPTNPGHIDPKAGPVPGPLPFP</sequence>
<dbReference type="Gene3D" id="2.180.10.10">
    <property type="entry name" value="RHS repeat-associated core"/>
    <property type="match status" value="1"/>
</dbReference>
<dbReference type="InterPro" id="IPR056823">
    <property type="entry name" value="TEN-like_YD-shell"/>
</dbReference>
<evidence type="ECO:0000313" key="4">
    <source>
        <dbReference type="EMBL" id="NLR75753.1"/>
    </source>
</evidence>
<evidence type="ECO:0000313" key="5">
    <source>
        <dbReference type="Proteomes" id="UP000587991"/>
    </source>
</evidence>
<evidence type="ECO:0000259" key="3">
    <source>
        <dbReference type="Pfam" id="PF25023"/>
    </source>
</evidence>
<feature type="region of interest" description="Disordered" evidence="2">
    <location>
        <begin position="151"/>
        <end position="172"/>
    </location>
</feature>
<feature type="region of interest" description="Disordered" evidence="2">
    <location>
        <begin position="371"/>
        <end position="393"/>
    </location>
</feature>
<dbReference type="PRINTS" id="PR00394">
    <property type="entry name" value="RHSPROTEIN"/>
</dbReference>
<dbReference type="InterPro" id="IPR050708">
    <property type="entry name" value="T6SS_VgrG/RHS"/>
</dbReference>
<dbReference type="Pfam" id="PF25023">
    <property type="entry name" value="TEN_YD-shell"/>
    <property type="match status" value="2"/>
</dbReference>
<dbReference type="PANTHER" id="PTHR32305">
    <property type="match status" value="1"/>
</dbReference>
<dbReference type="InterPro" id="IPR006530">
    <property type="entry name" value="YD"/>
</dbReference>
<protein>
    <submittedName>
        <fullName evidence="4">RHS repeat protein</fullName>
    </submittedName>
</protein>
<evidence type="ECO:0000256" key="1">
    <source>
        <dbReference type="ARBA" id="ARBA00022737"/>
    </source>
</evidence>
<dbReference type="PANTHER" id="PTHR32305:SF15">
    <property type="entry name" value="PROTEIN RHSA-RELATED"/>
    <property type="match status" value="1"/>
</dbReference>
<dbReference type="EMBL" id="JABAIM010000002">
    <property type="protein sequence ID" value="NLR75753.1"/>
    <property type="molecule type" value="Genomic_DNA"/>
</dbReference>
<dbReference type="NCBIfam" id="TIGR03696">
    <property type="entry name" value="Rhs_assc_core"/>
    <property type="match status" value="1"/>
</dbReference>
<organism evidence="4 5">
    <name type="scientific">Leeia aquatica</name>
    <dbReference type="NCBI Taxonomy" id="2725557"/>
    <lineage>
        <taxon>Bacteria</taxon>
        <taxon>Pseudomonadati</taxon>
        <taxon>Pseudomonadota</taxon>
        <taxon>Betaproteobacteria</taxon>
        <taxon>Neisseriales</taxon>
        <taxon>Leeiaceae</taxon>
        <taxon>Leeia</taxon>
    </lineage>
</organism>
<gene>
    <name evidence="4" type="ORF">HF682_11320</name>
</gene>
<proteinExistence type="predicted"/>
<keyword evidence="5" id="KW-1185">Reference proteome</keyword>
<feature type="domain" description="Teneurin-like YD-shell" evidence="3">
    <location>
        <begin position="44"/>
        <end position="230"/>
    </location>
</feature>
<dbReference type="Proteomes" id="UP000587991">
    <property type="component" value="Unassembled WGS sequence"/>
</dbReference>
<feature type="region of interest" description="Disordered" evidence="2">
    <location>
        <begin position="691"/>
        <end position="808"/>
    </location>
</feature>
<dbReference type="RefSeq" id="WP_168877397.1">
    <property type="nucleotide sequence ID" value="NZ_JABAIM010000002.1"/>
</dbReference>
<feature type="compositionally biased region" description="Pro residues" evidence="2">
    <location>
        <begin position="799"/>
        <end position="808"/>
    </location>
</feature>
<evidence type="ECO:0000256" key="2">
    <source>
        <dbReference type="SAM" id="MobiDB-lite"/>
    </source>
</evidence>
<reference evidence="4 5" key="1">
    <citation type="submission" date="2020-04" db="EMBL/GenBank/DDBJ databases">
        <title>Draft genome of Leeia sp. IMCC25680.</title>
        <authorList>
            <person name="Song J."/>
            <person name="Cho J.-C."/>
        </authorList>
    </citation>
    <scope>NUCLEOTIDE SEQUENCE [LARGE SCALE GENOMIC DNA]</scope>
    <source>
        <strain evidence="4 5">IMCC25680</strain>
    </source>
</reference>
<dbReference type="InterPro" id="IPR022385">
    <property type="entry name" value="Rhs_assc_core"/>
</dbReference>
<name>A0A847S7L3_9NEIS</name>
<feature type="compositionally biased region" description="Basic residues" evidence="2">
    <location>
        <begin position="773"/>
        <end position="785"/>
    </location>
</feature>
<feature type="domain" description="Teneurin-like YD-shell" evidence="3">
    <location>
        <begin position="332"/>
        <end position="599"/>
    </location>
</feature>
<accession>A0A847S7L3</accession>
<keyword evidence="1" id="KW-0677">Repeat</keyword>
<comment type="caution">
    <text evidence="4">The sequence shown here is derived from an EMBL/GenBank/DDBJ whole genome shotgun (WGS) entry which is preliminary data.</text>
</comment>
<dbReference type="AlphaFoldDB" id="A0A847S7L3"/>
<dbReference type="NCBIfam" id="TIGR01643">
    <property type="entry name" value="YD_repeat_2x"/>
    <property type="match status" value="4"/>
</dbReference>